<reference evidence="2" key="1">
    <citation type="submission" date="2020-10" db="EMBL/GenBank/DDBJ databases">
        <authorList>
            <person name="Castelo-Branco R."/>
            <person name="Eusebio N."/>
            <person name="Adriana R."/>
            <person name="Vieira A."/>
            <person name="Brugerolle De Fraissinette N."/>
            <person name="Rezende De Castro R."/>
            <person name="Schneider M.P."/>
            <person name="Vasconcelos V."/>
            <person name="Leao P.N."/>
        </authorList>
    </citation>
    <scope>NUCLEOTIDE SEQUENCE</scope>
    <source>
        <strain evidence="2">LEGE 06105</strain>
    </source>
</reference>
<gene>
    <name evidence="2" type="ORF">IQ247_09945</name>
</gene>
<proteinExistence type="predicted"/>
<protein>
    <submittedName>
        <fullName evidence="2">General secretion pathway protein GspF</fullName>
    </submittedName>
</protein>
<dbReference type="Proteomes" id="UP000620559">
    <property type="component" value="Unassembled WGS sequence"/>
</dbReference>
<name>A0A8J7EZS2_9CYAN</name>
<evidence type="ECO:0000313" key="2">
    <source>
        <dbReference type="EMBL" id="MBE9212998.1"/>
    </source>
</evidence>
<accession>A0A8J7EZS2</accession>
<keyword evidence="1" id="KW-0472">Membrane</keyword>
<organism evidence="2 3">
    <name type="scientific">Plectonema cf. radiosum LEGE 06105</name>
    <dbReference type="NCBI Taxonomy" id="945769"/>
    <lineage>
        <taxon>Bacteria</taxon>
        <taxon>Bacillati</taxon>
        <taxon>Cyanobacteriota</taxon>
        <taxon>Cyanophyceae</taxon>
        <taxon>Oscillatoriophycideae</taxon>
        <taxon>Oscillatoriales</taxon>
        <taxon>Microcoleaceae</taxon>
        <taxon>Plectonema</taxon>
    </lineage>
</organism>
<feature type="transmembrane region" description="Helical" evidence="1">
    <location>
        <begin position="70"/>
        <end position="96"/>
    </location>
</feature>
<keyword evidence="1" id="KW-1133">Transmembrane helix</keyword>
<dbReference type="EMBL" id="JADEWL010000023">
    <property type="protein sequence ID" value="MBE9212998.1"/>
    <property type="molecule type" value="Genomic_DNA"/>
</dbReference>
<evidence type="ECO:0000256" key="1">
    <source>
        <dbReference type="SAM" id="Phobius"/>
    </source>
</evidence>
<comment type="caution">
    <text evidence="2">The sequence shown here is derived from an EMBL/GenBank/DDBJ whole genome shotgun (WGS) entry which is preliminary data.</text>
</comment>
<dbReference type="AlphaFoldDB" id="A0A8J7EZS2"/>
<evidence type="ECO:0000313" key="3">
    <source>
        <dbReference type="Proteomes" id="UP000620559"/>
    </source>
</evidence>
<sequence length="98" mass="11550">MFPWIRIGKYARNKYGKYNIHHTGVGYRHLGQEELGKDVLPLCPFAHWLIHGGRMKAKAPWQPNLIQKSLHLWCSFPLIIKQLFFLFSGLLIIFYLRA</sequence>
<keyword evidence="1" id="KW-0812">Transmembrane</keyword>
<keyword evidence="3" id="KW-1185">Reference proteome</keyword>